<dbReference type="AlphaFoldDB" id="A0A098L864"/>
<protein>
    <submittedName>
        <fullName evidence="1">Uncharacterized protein</fullName>
    </submittedName>
</protein>
<gene>
    <name evidence="1" type="ORF">MYP_6</name>
</gene>
<sequence>MNYKEIISSIIFYKLLLIPDVTFDPDDQKNSTAYFSSFLLVTFQTNPVSLKPQN</sequence>
<dbReference type="EMBL" id="BBLT01000001">
    <property type="protein sequence ID" value="GAL82780.1"/>
    <property type="molecule type" value="Genomic_DNA"/>
</dbReference>
<evidence type="ECO:0000313" key="2">
    <source>
        <dbReference type="Proteomes" id="UP000030185"/>
    </source>
</evidence>
<proteinExistence type="predicted"/>
<comment type="caution">
    <text evidence="1">The sequence shown here is derived from an EMBL/GenBank/DDBJ whole genome shotgun (WGS) entry which is preliminary data.</text>
</comment>
<accession>A0A098L864</accession>
<organism evidence="1 2">
    <name type="scientific">Sporocytophaga myxococcoides</name>
    <dbReference type="NCBI Taxonomy" id="153721"/>
    <lineage>
        <taxon>Bacteria</taxon>
        <taxon>Pseudomonadati</taxon>
        <taxon>Bacteroidota</taxon>
        <taxon>Cytophagia</taxon>
        <taxon>Cytophagales</taxon>
        <taxon>Cytophagaceae</taxon>
        <taxon>Sporocytophaga</taxon>
    </lineage>
</organism>
<name>A0A098L864_9BACT</name>
<keyword evidence="2" id="KW-1185">Reference proteome</keyword>
<dbReference type="Proteomes" id="UP000030185">
    <property type="component" value="Unassembled WGS sequence"/>
</dbReference>
<dbReference type="STRING" id="153721.MYP_6"/>
<reference evidence="1 2" key="1">
    <citation type="submission" date="2014-09" db="EMBL/GenBank/DDBJ databases">
        <title>Sporocytophaga myxococcoides PG-01 genome sequencing.</title>
        <authorList>
            <person name="Liu L."/>
            <person name="Gao P.J."/>
            <person name="Chen G.J."/>
            <person name="Wang L.S."/>
        </authorList>
    </citation>
    <scope>NUCLEOTIDE SEQUENCE [LARGE SCALE GENOMIC DNA]</scope>
    <source>
        <strain evidence="1 2">PG-01</strain>
    </source>
</reference>
<evidence type="ECO:0000313" key="1">
    <source>
        <dbReference type="EMBL" id="GAL82780.1"/>
    </source>
</evidence>